<dbReference type="GO" id="GO:0000160">
    <property type="term" value="P:phosphorelay signal transduction system"/>
    <property type="evidence" value="ECO:0007669"/>
    <property type="project" value="InterPro"/>
</dbReference>
<sequence>MKFGVLGPVRAGGGQEVPALTPMVRSLLAVLLVEAGRPVSEARLTEALWGGSPPQTSKAALQNHVLGLRRALGVDEAARVRRTYDGYLIEVEAGELDLREFEQLSGEGSEDLVAGRWQAAADALTGALALWRGDPLADALPATRDAVDVGRIHEARLQTVEQLARARLELGHYDRVIGEIEPLLREHPWREAMHGQLMHALHGAGRQAEALTVYQRLRTGLVTELGVEPSAGLADLHRRILAGDPALIRTITPAGATQGPSRVIGAPDAGQSGHSRESGESDHTAHTAQGSGADSAHGADHRRPQNPDPRAADAANPVTPANAVIPRQLPAKISHFTGRTAALAVLEEFLAAAGEGDQPLIALVGTAGVGKTALAVHWAHRIAYRYPDGCLYVNLRGFDPSQEPVTPEQAIRGFLQALGLPRQELPALFADQVGRYRSLAAERRLLIVLDNARDAEQVRELLPGNPACLTLVTSRDRLTGLVAVDGARPLRLDTLPADEAFDLLARRLGGRHAAEEPDAIREIAELCARLPLALNIAAARIATNPHLPIEMFVQELREAGATLRTLDAGDRAASVRTVFSWSYRQLGGPAARLFRLLGVHPGPDLGLSVCSALTARPRAATLATLEELTGLHLLDQHAPGRYVQHDLLRVFAGELGQAVDGRDASRDAELLTLDHYLHSAFAAERLLQPARPPIALAPPHAGSAPLDFADLAEALRWYDAEYPVLLAAARRAGAVPDPHAWQLPWSMVTYLDRAGLWHDLTETLTGSLAALRRIGDIPNLVAAHMCLAQVLGHRLNEAEAAETHFQAALDLDRETDDATTEVRVMANLMTLRGRQGRWAESVVFGLRALKLLREKGETTVLLPTVLNKVGWSHVHLGRYEEALACSTEALELFRETGFRIGQADALDTLGLARHRLGDTAGAVACYEAAEAVFIEVGERFLLAETLMRLGDVHLTDHAEAAAREVWTRSLAILSDIGHPTAEQVEERLRSLDR</sequence>
<dbReference type="PROSITE" id="PS51755">
    <property type="entry name" value="OMPR_PHOB"/>
    <property type="match status" value="1"/>
</dbReference>
<dbReference type="InterPro" id="IPR051677">
    <property type="entry name" value="AfsR-DnrI-RedD_regulator"/>
</dbReference>
<dbReference type="AlphaFoldDB" id="C7Q4V1"/>
<evidence type="ECO:0000313" key="8">
    <source>
        <dbReference type="EMBL" id="ACU73899.1"/>
    </source>
</evidence>
<proteinExistence type="inferred from homology"/>
<dbReference type="Pfam" id="PF00486">
    <property type="entry name" value="Trans_reg_C"/>
    <property type="match status" value="1"/>
</dbReference>
<accession>C7Q4V1</accession>
<dbReference type="eggNOG" id="COG3629">
    <property type="taxonomic scope" value="Bacteria"/>
</dbReference>
<evidence type="ECO:0000256" key="5">
    <source>
        <dbReference type="PROSITE-ProRule" id="PRU01091"/>
    </source>
</evidence>
<keyword evidence="9" id="KW-1185">Reference proteome</keyword>
<dbReference type="SMART" id="SM00862">
    <property type="entry name" value="Trans_reg_C"/>
    <property type="match status" value="1"/>
</dbReference>
<dbReference type="GO" id="GO:0043531">
    <property type="term" value="F:ADP binding"/>
    <property type="evidence" value="ECO:0007669"/>
    <property type="project" value="InterPro"/>
</dbReference>
<dbReference type="InterPro" id="IPR005158">
    <property type="entry name" value="BTAD"/>
</dbReference>
<dbReference type="KEGG" id="cai:Caci_5039"/>
<feature type="compositionally biased region" description="Basic and acidic residues" evidence="6">
    <location>
        <begin position="274"/>
        <end position="285"/>
    </location>
</feature>
<dbReference type="eggNOG" id="COG3903">
    <property type="taxonomic scope" value="Bacteria"/>
</dbReference>
<name>C7Q4V1_CATAD</name>
<gene>
    <name evidence="8" type="ordered locus">Caci_5039</name>
</gene>
<keyword evidence="2" id="KW-0805">Transcription regulation</keyword>
<dbReference type="GO" id="GO:0006355">
    <property type="term" value="P:regulation of DNA-templated transcription"/>
    <property type="evidence" value="ECO:0007669"/>
    <property type="project" value="InterPro"/>
</dbReference>
<dbReference type="InterPro" id="IPR001867">
    <property type="entry name" value="OmpR/PhoB-type_DNA-bd"/>
</dbReference>
<dbReference type="InterPro" id="IPR036388">
    <property type="entry name" value="WH-like_DNA-bd_sf"/>
</dbReference>
<dbReference type="InterPro" id="IPR002182">
    <property type="entry name" value="NB-ARC"/>
</dbReference>
<dbReference type="EMBL" id="CP001700">
    <property type="protein sequence ID" value="ACU73899.1"/>
    <property type="molecule type" value="Genomic_DNA"/>
</dbReference>
<dbReference type="InterPro" id="IPR011990">
    <property type="entry name" value="TPR-like_helical_dom_sf"/>
</dbReference>
<feature type="DNA-binding region" description="OmpR/PhoB-type" evidence="5">
    <location>
        <begin position="1"/>
        <end position="91"/>
    </location>
</feature>
<dbReference type="Gene3D" id="1.10.10.10">
    <property type="entry name" value="Winged helix-like DNA-binding domain superfamily/Winged helix DNA-binding domain"/>
    <property type="match status" value="1"/>
</dbReference>
<dbReference type="Proteomes" id="UP000000851">
    <property type="component" value="Chromosome"/>
</dbReference>
<dbReference type="PANTHER" id="PTHR35807">
    <property type="entry name" value="TRANSCRIPTIONAL REGULATOR REDD-RELATED"/>
    <property type="match status" value="1"/>
</dbReference>
<dbReference type="Pfam" id="PF00931">
    <property type="entry name" value="NB-ARC"/>
    <property type="match status" value="1"/>
</dbReference>
<dbReference type="Gene3D" id="3.40.50.300">
    <property type="entry name" value="P-loop containing nucleotide triphosphate hydrolases"/>
    <property type="match status" value="1"/>
</dbReference>
<dbReference type="InterPro" id="IPR016032">
    <property type="entry name" value="Sig_transdc_resp-reg_C-effctor"/>
</dbReference>
<evidence type="ECO:0000313" key="9">
    <source>
        <dbReference type="Proteomes" id="UP000000851"/>
    </source>
</evidence>
<dbReference type="RefSeq" id="WP_015793628.1">
    <property type="nucleotide sequence ID" value="NC_013131.1"/>
</dbReference>
<evidence type="ECO:0000256" key="1">
    <source>
        <dbReference type="ARBA" id="ARBA00005820"/>
    </source>
</evidence>
<evidence type="ECO:0000256" key="3">
    <source>
        <dbReference type="ARBA" id="ARBA00023125"/>
    </source>
</evidence>
<dbReference type="InterPro" id="IPR019734">
    <property type="entry name" value="TPR_rpt"/>
</dbReference>
<comment type="similarity">
    <text evidence="1">Belongs to the AfsR/DnrI/RedD regulatory family.</text>
</comment>
<reference evidence="8 9" key="1">
    <citation type="journal article" date="2009" name="Stand. Genomic Sci.">
        <title>Complete genome sequence of Catenulispora acidiphila type strain (ID 139908).</title>
        <authorList>
            <person name="Copeland A."/>
            <person name="Lapidus A."/>
            <person name="Glavina Del Rio T."/>
            <person name="Nolan M."/>
            <person name="Lucas S."/>
            <person name="Chen F."/>
            <person name="Tice H."/>
            <person name="Cheng J.F."/>
            <person name="Bruce D."/>
            <person name="Goodwin L."/>
            <person name="Pitluck S."/>
            <person name="Mikhailova N."/>
            <person name="Pati A."/>
            <person name="Ivanova N."/>
            <person name="Mavromatis K."/>
            <person name="Chen A."/>
            <person name="Palaniappan K."/>
            <person name="Chain P."/>
            <person name="Land M."/>
            <person name="Hauser L."/>
            <person name="Chang Y.J."/>
            <person name="Jeffries C.D."/>
            <person name="Chertkov O."/>
            <person name="Brettin T."/>
            <person name="Detter J.C."/>
            <person name="Han C."/>
            <person name="Ali Z."/>
            <person name="Tindall B.J."/>
            <person name="Goker M."/>
            <person name="Bristow J."/>
            <person name="Eisen J.A."/>
            <person name="Markowitz V."/>
            <person name="Hugenholtz P."/>
            <person name="Kyrpides N.C."/>
            <person name="Klenk H.P."/>
        </authorList>
    </citation>
    <scope>NUCLEOTIDE SEQUENCE [LARGE SCALE GENOMIC DNA]</scope>
    <source>
        <strain evidence="9">DSM 44928 / JCM 14897 / NBRC 102108 / NRRL B-24433 / ID139908</strain>
    </source>
</reference>
<dbReference type="SMART" id="SM01043">
    <property type="entry name" value="BTAD"/>
    <property type="match status" value="1"/>
</dbReference>
<dbReference type="HOGENOM" id="CLU_004665_2_0_11"/>
<dbReference type="SUPFAM" id="SSF52540">
    <property type="entry name" value="P-loop containing nucleoside triphosphate hydrolases"/>
    <property type="match status" value="1"/>
</dbReference>
<dbReference type="Pfam" id="PF03704">
    <property type="entry name" value="BTAD"/>
    <property type="match status" value="1"/>
</dbReference>
<evidence type="ECO:0000256" key="2">
    <source>
        <dbReference type="ARBA" id="ARBA00023015"/>
    </source>
</evidence>
<protein>
    <submittedName>
        <fullName evidence="8">Transcriptional regulator, SARP family</fullName>
    </submittedName>
</protein>
<keyword evidence="4" id="KW-0804">Transcription</keyword>
<dbReference type="Gene3D" id="1.25.40.10">
    <property type="entry name" value="Tetratricopeptide repeat domain"/>
    <property type="match status" value="2"/>
</dbReference>
<organism evidence="8 9">
    <name type="scientific">Catenulispora acidiphila (strain DSM 44928 / JCM 14897 / NBRC 102108 / NRRL B-24433 / ID139908)</name>
    <dbReference type="NCBI Taxonomy" id="479433"/>
    <lineage>
        <taxon>Bacteria</taxon>
        <taxon>Bacillati</taxon>
        <taxon>Actinomycetota</taxon>
        <taxon>Actinomycetes</taxon>
        <taxon>Catenulisporales</taxon>
        <taxon>Catenulisporaceae</taxon>
        <taxon>Catenulispora</taxon>
    </lineage>
</organism>
<dbReference type="InterPro" id="IPR027417">
    <property type="entry name" value="P-loop_NTPase"/>
</dbReference>
<dbReference type="Pfam" id="PF13424">
    <property type="entry name" value="TPR_12"/>
    <property type="match status" value="1"/>
</dbReference>
<dbReference type="GO" id="GO:0003677">
    <property type="term" value="F:DNA binding"/>
    <property type="evidence" value="ECO:0007669"/>
    <property type="project" value="UniProtKB-UniRule"/>
</dbReference>
<dbReference type="CDD" id="cd15831">
    <property type="entry name" value="BTAD"/>
    <property type="match status" value="1"/>
</dbReference>
<dbReference type="OrthoDB" id="581105at2"/>
<dbReference type="PANTHER" id="PTHR35807:SF1">
    <property type="entry name" value="TRANSCRIPTIONAL REGULATOR REDD"/>
    <property type="match status" value="1"/>
</dbReference>
<dbReference type="PRINTS" id="PR00364">
    <property type="entry name" value="DISEASERSIST"/>
</dbReference>
<keyword evidence="3 5" id="KW-0238">DNA-binding</keyword>
<evidence type="ECO:0000259" key="7">
    <source>
        <dbReference type="PROSITE" id="PS51755"/>
    </source>
</evidence>
<feature type="domain" description="OmpR/PhoB-type" evidence="7">
    <location>
        <begin position="1"/>
        <end position="91"/>
    </location>
</feature>
<dbReference type="SUPFAM" id="SSF46894">
    <property type="entry name" value="C-terminal effector domain of the bipartite response regulators"/>
    <property type="match status" value="1"/>
</dbReference>
<evidence type="ECO:0000256" key="4">
    <source>
        <dbReference type="ARBA" id="ARBA00023163"/>
    </source>
</evidence>
<dbReference type="STRING" id="479433.Caci_5039"/>
<dbReference type="SMART" id="SM00028">
    <property type="entry name" value="TPR"/>
    <property type="match status" value="5"/>
</dbReference>
<evidence type="ECO:0000256" key="6">
    <source>
        <dbReference type="SAM" id="MobiDB-lite"/>
    </source>
</evidence>
<dbReference type="InParanoid" id="C7Q4V1"/>
<feature type="region of interest" description="Disordered" evidence="6">
    <location>
        <begin position="252"/>
        <end position="316"/>
    </location>
</feature>
<dbReference type="SUPFAM" id="SSF48452">
    <property type="entry name" value="TPR-like"/>
    <property type="match status" value="3"/>
</dbReference>